<dbReference type="InterPro" id="IPR007315">
    <property type="entry name" value="PIG-V/Gpi18"/>
</dbReference>
<dbReference type="PANTHER" id="PTHR12468:SF2">
    <property type="entry name" value="GPI MANNOSYLTRANSFERASE 2"/>
    <property type="match status" value="1"/>
</dbReference>
<dbReference type="GO" id="GO:0016757">
    <property type="term" value="F:glycosyltransferase activity"/>
    <property type="evidence" value="ECO:0007669"/>
    <property type="project" value="UniProtKB-KW"/>
</dbReference>
<keyword evidence="7" id="KW-0256">Endoplasmic reticulum</keyword>
<protein>
    <submittedName>
        <fullName evidence="12">Mannosyltransferase family protein</fullName>
    </submittedName>
</protein>
<comment type="caution">
    <text evidence="12">The sequence shown here is derived from an EMBL/GenBank/DDBJ whole genome shotgun (WGS) entry which is preliminary data.</text>
</comment>
<sequence length="407" mass="45798">MSVISPRPREETTPLPPLLPLPRTSCRRRPRLPLGAQDRDVLWLYLLTRTALWITAYGARWLFPADAGARDPGPALAPFERWDWGHFLNVARDGYFPAGSGPWDAEWDNREAFFPGFPLALRAVHTVVPSWTAAGLLISFVTGGIAVLALVRIARLYLPDSDAGLRTAQLLLLSPCAVFLATGYSESLFLALALPAWLAAHRRNWPQAATLAALATTVRISGLFLAASLALHFVLTARARSDWRPLPWLALPALPAALYSWYLHARTGDWMAWKHAQERGWYRHFHAPWEAWSNTWESAFDQVQTTGYAFMFQAELLAMVVGLALVALLAHRRHWPEAAYVGLSLWALGTSYWYQSVPRATLLWWPLWITLAAWTLRSPRFRTAYFCLVAPLSTLFALTYLTGRWAG</sequence>
<proteinExistence type="predicted"/>
<evidence type="ECO:0000256" key="2">
    <source>
        <dbReference type="ARBA" id="ARBA00004687"/>
    </source>
</evidence>
<dbReference type="Pfam" id="PF04188">
    <property type="entry name" value="Mannosyl_trans2"/>
    <property type="match status" value="1"/>
</dbReference>
<evidence type="ECO:0000256" key="6">
    <source>
        <dbReference type="ARBA" id="ARBA00022692"/>
    </source>
</evidence>
<organism evidence="12 13">
    <name type="scientific">Streptomyces flavochromogenes</name>
    <dbReference type="NCBI Taxonomy" id="68199"/>
    <lineage>
        <taxon>Bacteria</taxon>
        <taxon>Bacillati</taxon>
        <taxon>Actinomycetota</taxon>
        <taxon>Actinomycetes</taxon>
        <taxon>Kitasatosporales</taxon>
        <taxon>Streptomycetaceae</taxon>
        <taxon>Streptomyces</taxon>
    </lineage>
</organism>
<reference evidence="12 13" key="1">
    <citation type="submission" date="2024-10" db="EMBL/GenBank/DDBJ databases">
        <title>The Natural Products Discovery Center: Release of the First 8490 Sequenced Strains for Exploring Actinobacteria Biosynthetic Diversity.</title>
        <authorList>
            <person name="Kalkreuter E."/>
            <person name="Kautsar S.A."/>
            <person name="Yang D."/>
            <person name="Bader C.D."/>
            <person name="Teijaro C.N."/>
            <person name="Fluegel L."/>
            <person name="Davis C.M."/>
            <person name="Simpson J.R."/>
            <person name="Lauterbach L."/>
            <person name="Steele A.D."/>
            <person name="Gui C."/>
            <person name="Meng S."/>
            <person name="Li G."/>
            <person name="Viehrig K."/>
            <person name="Ye F."/>
            <person name="Su P."/>
            <person name="Kiefer A.F."/>
            <person name="Nichols A."/>
            <person name="Cepeda A.J."/>
            <person name="Yan W."/>
            <person name="Fan B."/>
            <person name="Jiang Y."/>
            <person name="Adhikari A."/>
            <person name="Zheng C.-J."/>
            <person name="Schuster L."/>
            <person name="Cowan T.M."/>
            <person name="Smanski M.J."/>
            <person name="Chevrette M.G."/>
            <person name="De Carvalho L.P.S."/>
            <person name="Shen B."/>
        </authorList>
    </citation>
    <scope>NUCLEOTIDE SEQUENCE [LARGE SCALE GENOMIC DNA]</scope>
    <source>
        <strain evidence="12 13">NPDC012605</strain>
    </source>
</reference>
<feature type="transmembrane region" description="Helical" evidence="11">
    <location>
        <begin position="170"/>
        <end position="198"/>
    </location>
</feature>
<feature type="region of interest" description="Disordered" evidence="10">
    <location>
        <begin position="1"/>
        <end position="22"/>
    </location>
</feature>
<evidence type="ECO:0000256" key="4">
    <source>
        <dbReference type="ARBA" id="ARBA00022676"/>
    </source>
</evidence>
<feature type="transmembrane region" description="Helical" evidence="11">
    <location>
        <begin position="131"/>
        <end position="158"/>
    </location>
</feature>
<dbReference type="EMBL" id="JBIBDZ010000005">
    <property type="protein sequence ID" value="MFF5920413.1"/>
    <property type="molecule type" value="Genomic_DNA"/>
</dbReference>
<keyword evidence="5" id="KW-0808">Transferase</keyword>
<feature type="transmembrane region" description="Helical" evidence="11">
    <location>
        <begin position="210"/>
        <end position="234"/>
    </location>
</feature>
<feature type="transmembrane region" description="Helical" evidence="11">
    <location>
        <begin position="337"/>
        <end position="354"/>
    </location>
</feature>
<accession>A0ABW6XSF3</accession>
<comment type="pathway">
    <text evidence="2">Glycolipid biosynthesis; glycosylphosphatidylinositol-anchor biosynthesis.</text>
</comment>
<name>A0ABW6XSF3_9ACTN</name>
<evidence type="ECO:0000313" key="13">
    <source>
        <dbReference type="Proteomes" id="UP001602370"/>
    </source>
</evidence>
<keyword evidence="9 11" id="KW-0472">Membrane</keyword>
<dbReference type="PANTHER" id="PTHR12468">
    <property type="entry name" value="GPI MANNOSYLTRANSFERASE 2"/>
    <property type="match status" value="1"/>
</dbReference>
<keyword evidence="6 11" id="KW-0812">Transmembrane</keyword>
<keyword evidence="4 12" id="KW-0328">Glycosyltransferase</keyword>
<feature type="transmembrane region" description="Helical" evidence="11">
    <location>
        <begin position="308"/>
        <end position="330"/>
    </location>
</feature>
<dbReference type="RefSeq" id="WP_388308033.1">
    <property type="nucleotide sequence ID" value="NZ_JBIBDZ010000005.1"/>
</dbReference>
<feature type="transmembrane region" description="Helical" evidence="11">
    <location>
        <begin position="41"/>
        <end position="63"/>
    </location>
</feature>
<evidence type="ECO:0000256" key="3">
    <source>
        <dbReference type="ARBA" id="ARBA00022502"/>
    </source>
</evidence>
<keyword evidence="8 11" id="KW-1133">Transmembrane helix</keyword>
<keyword evidence="3" id="KW-0337">GPI-anchor biosynthesis</keyword>
<feature type="transmembrane region" description="Helical" evidence="11">
    <location>
        <begin position="383"/>
        <end position="401"/>
    </location>
</feature>
<evidence type="ECO:0000256" key="9">
    <source>
        <dbReference type="ARBA" id="ARBA00023136"/>
    </source>
</evidence>
<keyword evidence="13" id="KW-1185">Reference proteome</keyword>
<dbReference type="Proteomes" id="UP001602370">
    <property type="component" value="Unassembled WGS sequence"/>
</dbReference>
<feature type="transmembrane region" description="Helical" evidence="11">
    <location>
        <begin position="246"/>
        <end position="264"/>
    </location>
</feature>
<feature type="transmembrane region" description="Helical" evidence="11">
    <location>
        <begin position="360"/>
        <end position="376"/>
    </location>
</feature>
<evidence type="ECO:0000256" key="8">
    <source>
        <dbReference type="ARBA" id="ARBA00022989"/>
    </source>
</evidence>
<evidence type="ECO:0000256" key="5">
    <source>
        <dbReference type="ARBA" id="ARBA00022679"/>
    </source>
</evidence>
<evidence type="ECO:0000256" key="7">
    <source>
        <dbReference type="ARBA" id="ARBA00022824"/>
    </source>
</evidence>
<comment type="subcellular location">
    <subcellularLocation>
        <location evidence="1">Endoplasmic reticulum membrane</location>
        <topology evidence="1">Multi-pass membrane protein</topology>
    </subcellularLocation>
</comment>
<evidence type="ECO:0000256" key="10">
    <source>
        <dbReference type="SAM" id="MobiDB-lite"/>
    </source>
</evidence>
<gene>
    <name evidence="12" type="ORF">ACFY8C_19040</name>
</gene>
<evidence type="ECO:0000313" key="12">
    <source>
        <dbReference type="EMBL" id="MFF5920413.1"/>
    </source>
</evidence>
<evidence type="ECO:0000256" key="11">
    <source>
        <dbReference type="SAM" id="Phobius"/>
    </source>
</evidence>
<evidence type="ECO:0000256" key="1">
    <source>
        <dbReference type="ARBA" id="ARBA00004477"/>
    </source>
</evidence>